<comment type="similarity">
    <text evidence="3">Belongs to the AAA ATPase family.</text>
</comment>
<dbReference type="EMBL" id="CAXAMM010002195">
    <property type="protein sequence ID" value="CAK8995132.1"/>
    <property type="molecule type" value="Genomic_DNA"/>
</dbReference>
<dbReference type="CDD" id="cd19509">
    <property type="entry name" value="RecA-like_VPS4-like"/>
    <property type="match status" value="1"/>
</dbReference>
<evidence type="ECO:0000256" key="1">
    <source>
        <dbReference type="ARBA" id="ARBA00022741"/>
    </source>
</evidence>
<keyword evidence="6" id="KW-1185">Reference proteome</keyword>
<dbReference type="InterPro" id="IPR003593">
    <property type="entry name" value="AAA+_ATPase"/>
</dbReference>
<dbReference type="InterPro" id="IPR003959">
    <property type="entry name" value="ATPase_AAA_core"/>
</dbReference>
<dbReference type="InterPro" id="IPR015415">
    <property type="entry name" value="Spast_Vps4_C"/>
</dbReference>
<dbReference type="SMART" id="SM00382">
    <property type="entry name" value="AAA"/>
    <property type="match status" value="1"/>
</dbReference>
<dbReference type="InterPro" id="IPR027417">
    <property type="entry name" value="P-loop_NTPase"/>
</dbReference>
<evidence type="ECO:0000259" key="4">
    <source>
        <dbReference type="SMART" id="SM00382"/>
    </source>
</evidence>
<feature type="domain" description="AAA+ ATPase" evidence="4">
    <location>
        <begin position="59"/>
        <end position="195"/>
    </location>
</feature>
<comment type="caution">
    <text evidence="5">The sequence shown here is derived from an EMBL/GenBank/DDBJ whole genome shotgun (WGS) entry which is preliminary data.</text>
</comment>
<dbReference type="Pfam" id="PF00004">
    <property type="entry name" value="AAA"/>
    <property type="match status" value="1"/>
</dbReference>
<dbReference type="Gene3D" id="1.10.8.60">
    <property type="match status" value="1"/>
</dbReference>
<dbReference type="InterPro" id="IPR050304">
    <property type="entry name" value="MT-severing_AAA_ATPase"/>
</dbReference>
<reference evidence="5 6" key="1">
    <citation type="submission" date="2024-02" db="EMBL/GenBank/DDBJ databases">
        <authorList>
            <person name="Chen Y."/>
            <person name="Shah S."/>
            <person name="Dougan E. K."/>
            <person name="Thang M."/>
            <person name="Chan C."/>
        </authorList>
    </citation>
    <scope>NUCLEOTIDE SEQUENCE [LARGE SCALE GENOMIC DNA]</scope>
</reference>
<dbReference type="InterPro" id="IPR041569">
    <property type="entry name" value="AAA_lid_3"/>
</dbReference>
<proteinExistence type="inferred from homology"/>
<accession>A0ABP0HZN1</accession>
<feature type="non-terminal residue" evidence="5">
    <location>
        <position position="1"/>
    </location>
</feature>
<dbReference type="SUPFAM" id="SSF52540">
    <property type="entry name" value="P-loop containing nucleoside triphosphate hydrolases"/>
    <property type="match status" value="1"/>
</dbReference>
<dbReference type="PROSITE" id="PS00674">
    <property type="entry name" value="AAA"/>
    <property type="match status" value="1"/>
</dbReference>
<dbReference type="Pfam" id="PF09336">
    <property type="entry name" value="Vps4_C"/>
    <property type="match status" value="1"/>
</dbReference>
<evidence type="ECO:0000256" key="2">
    <source>
        <dbReference type="ARBA" id="ARBA00022840"/>
    </source>
</evidence>
<dbReference type="PANTHER" id="PTHR23074:SF83">
    <property type="entry name" value="VACUOLAR PROTEIN SORTING-ASSOCIATED PROTEIN 4A"/>
    <property type="match status" value="1"/>
</dbReference>
<keyword evidence="2 3" id="KW-0067">ATP-binding</keyword>
<name>A0ABP0HZN1_9DINO</name>
<evidence type="ECO:0000256" key="3">
    <source>
        <dbReference type="RuleBase" id="RU003651"/>
    </source>
</evidence>
<dbReference type="Pfam" id="PF17862">
    <property type="entry name" value="AAA_lid_3"/>
    <property type="match status" value="1"/>
</dbReference>
<dbReference type="Gene3D" id="3.40.50.300">
    <property type="entry name" value="P-loop containing nucleotide triphosphate hydrolases"/>
    <property type="match status" value="1"/>
</dbReference>
<protein>
    <submittedName>
        <fullName evidence="5">Fidgetin-like protein 1</fullName>
    </submittedName>
</protein>
<evidence type="ECO:0000313" key="5">
    <source>
        <dbReference type="EMBL" id="CAK8995132.1"/>
    </source>
</evidence>
<dbReference type="Proteomes" id="UP001642464">
    <property type="component" value="Unassembled WGS sequence"/>
</dbReference>
<keyword evidence="1 3" id="KW-0547">Nucleotide-binding</keyword>
<organism evidence="5 6">
    <name type="scientific">Durusdinium trenchii</name>
    <dbReference type="NCBI Taxonomy" id="1381693"/>
    <lineage>
        <taxon>Eukaryota</taxon>
        <taxon>Sar</taxon>
        <taxon>Alveolata</taxon>
        <taxon>Dinophyceae</taxon>
        <taxon>Suessiales</taxon>
        <taxon>Symbiodiniaceae</taxon>
        <taxon>Durusdinium</taxon>
    </lineage>
</organism>
<gene>
    <name evidence="5" type="ORF">SCF082_LOCUS4222</name>
</gene>
<evidence type="ECO:0000313" key="6">
    <source>
        <dbReference type="Proteomes" id="UP001642464"/>
    </source>
</evidence>
<dbReference type="InterPro" id="IPR003960">
    <property type="entry name" value="ATPase_AAA_CS"/>
</dbReference>
<sequence>GAADTDLDEYEKAVKREVVENLDASWDDIIGLEEVKSRLVREVVAPQVNPQLFEGARRPEKGVLLYGPPGNGKTLIAKAVASKCQATFFSISASSVVSKWVGDSEKSMRALFSLAQKMQPSVIFIDEIDSMLTARSTGEHEGARRLKTEFLKQTEGVTTSESDRVLVLGATNRPGDLDDAAMRRLPLRIYIPLPELETRKELVRNVLKSTRHCLSSAEFARLARETEGYSCSDLAALTREAAKAPFQNFTEEQLMSSTPDQVRDVSWADFQVALKRVKPSVSKATLDELKRFERRSG</sequence>
<dbReference type="PANTHER" id="PTHR23074">
    <property type="entry name" value="AAA DOMAIN-CONTAINING"/>
    <property type="match status" value="1"/>
</dbReference>